<dbReference type="PANTHER" id="PTHR11601:SF34">
    <property type="entry name" value="CYSTEINE DESULFURASE"/>
    <property type="match status" value="1"/>
</dbReference>
<keyword evidence="11" id="KW-1185">Reference proteome</keyword>
<dbReference type="GO" id="GO:0046872">
    <property type="term" value="F:metal ion binding"/>
    <property type="evidence" value="ECO:0007669"/>
    <property type="project" value="UniProtKB-KW"/>
</dbReference>
<protein>
    <submittedName>
        <fullName evidence="10">Cysteine desulfurase</fullName>
        <ecNumber evidence="10">2.8.1.7</ecNumber>
    </submittedName>
</protein>
<evidence type="ECO:0000313" key="10">
    <source>
        <dbReference type="EMBL" id="QDS91271.1"/>
    </source>
</evidence>
<dbReference type="InterPro" id="IPR015422">
    <property type="entry name" value="PyrdxlP-dep_Trfase_small"/>
</dbReference>
<gene>
    <name evidence="10" type="primary">nifS</name>
    <name evidence="10" type="ORF">EC9_54950</name>
</gene>
<dbReference type="PANTHER" id="PTHR11601">
    <property type="entry name" value="CYSTEINE DESULFURYLASE FAMILY MEMBER"/>
    <property type="match status" value="1"/>
</dbReference>
<dbReference type="GO" id="GO:0031071">
    <property type="term" value="F:cysteine desulfurase activity"/>
    <property type="evidence" value="ECO:0007669"/>
    <property type="project" value="UniProtKB-EC"/>
</dbReference>
<evidence type="ECO:0000313" key="11">
    <source>
        <dbReference type="Proteomes" id="UP000319557"/>
    </source>
</evidence>
<dbReference type="PIRSF" id="PIRSF005572">
    <property type="entry name" value="NifS"/>
    <property type="match status" value="1"/>
</dbReference>
<evidence type="ECO:0000256" key="3">
    <source>
        <dbReference type="ARBA" id="ARBA00022679"/>
    </source>
</evidence>
<evidence type="ECO:0000256" key="8">
    <source>
        <dbReference type="ARBA" id="ARBA00050776"/>
    </source>
</evidence>
<dbReference type="InterPro" id="IPR000192">
    <property type="entry name" value="Aminotrans_V_dom"/>
</dbReference>
<evidence type="ECO:0000256" key="1">
    <source>
        <dbReference type="ARBA" id="ARBA00001933"/>
    </source>
</evidence>
<keyword evidence="6" id="KW-0408">Iron</keyword>
<comment type="cofactor">
    <cofactor evidence="1">
        <name>pyridoxal 5'-phosphate</name>
        <dbReference type="ChEBI" id="CHEBI:597326"/>
    </cofactor>
</comment>
<dbReference type="InterPro" id="IPR015421">
    <property type="entry name" value="PyrdxlP-dep_Trfase_major"/>
</dbReference>
<dbReference type="Gene3D" id="1.10.260.50">
    <property type="match status" value="1"/>
</dbReference>
<dbReference type="EC" id="2.8.1.7" evidence="10"/>
<dbReference type="Gene3D" id="3.90.1150.10">
    <property type="entry name" value="Aspartate Aminotransferase, domain 1"/>
    <property type="match status" value="1"/>
</dbReference>
<keyword evidence="3 10" id="KW-0808">Transferase</keyword>
<keyword evidence="7" id="KW-0411">Iron-sulfur</keyword>
<sequence length="381" mass="40541">MIYLDNNATTAITPEVLDAMRADWMLGPANPSAQHRIGRSAKLRLEDACDAMLDCLAASEHRFLLTSGGTEANNWVIGNLGQGDGPIVVSQIEHPSILAAARAAEARGIPVRYLPVDANGIVDLPLLQTWLAETPKPRLVSIMAANNETGVIQTIAPLAACCNDAGVPFHSDLSQMLGKLPVDIDQMGITAATIAAHKFHGPVGVGGLILRRNAPISPLLVGGAQQLEHRAGTEPTALVVGMMTAIQQCLNDLSTTQTAMRQRRDALEAGLRQQIPDLVVHSAAVDRLPQTTCFSIPNIDRQALLMRLDFESVACSTGSACASGSSEPSHVLQAMGLDSSLLSSSIRLSGSIFTTDSEIDTAVSRIVRCCNKLRNYQDVEK</sequence>
<dbReference type="Gene3D" id="3.40.640.10">
    <property type="entry name" value="Type I PLP-dependent aspartate aminotransferase-like (Major domain)"/>
    <property type="match status" value="1"/>
</dbReference>
<evidence type="ECO:0000256" key="2">
    <source>
        <dbReference type="ARBA" id="ARBA00006490"/>
    </source>
</evidence>
<dbReference type="GO" id="GO:0051536">
    <property type="term" value="F:iron-sulfur cluster binding"/>
    <property type="evidence" value="ECO:0007669"/>
    <property type="project" value="UniProtKB-KW"/>
</dbReference>
<dbReference type="Proteomes" id="UP000319557">
    <property type="component" value="Chromosome"/>
</dbReference>
<reference evidence="10 11" key="1">
    <citation type="submission" date="2019-02" db="EMBL/GenBank/DDBJ databases">
        <title>Deep-cultivation of Planctomycetes and their phenomic and genomic characterization uncovers novel biology.</title>
        <authorList>
            <person name="Wiegand S."/>
            <person name="Jogler M."/>
            <person name="Boedeker C."/>
            <person name="Pinto D."/>
            <person name="Vollmers J."/>
            <person name="Rivas-Marin E."/>
            <person name="Kohn T."/>
            <person name="Peeters S.H."/>
            <person name="Heuer A."/>
            <person name="Rast P."/>
            <person name="Oberbeckmann S."/>
            <person name="Bunk B."/>
            <person name="Jeske O."/>
            <person name="Meyerdierks A."/>
            <person name="Storesund J.E."/>
            <person name="Kallscheuer N."/>
            <person name="Luecker S."/>
            <person name="Lage O.M."/>
            <person name="Pohl T."/>
            <person name="Merkel B.J."/>
            <person name="Hornburger P."/>
            <person name="Mueller R.-W."/>
            <person name="Bruemmer F."/>
            <person name="Labrenz M."/>
            <person name="Spormann A.M."/>
            <person name="Op den Camp H."/>
            <person name="Overmann J."/>
            <person name="Amann R."/>
            <person name="Jetten M.S.M."/>
            <person name="Mascher T."/>
            <person name="Medema M.H."/>
            <person name="Devos D.P."/>
            <person name="Kaster A.-K."/>
            <person name="Ovreas L."/>
            <person name="Rohde M."/>
            <person name="Galperin M.Y."/>
            <person name="Jogler C."/>
        </authorList>
    </citation>
    <scope>NUCLEOTIDE SEQUENCE [LARGE SCALE GENOMIC DNA]</scope>
    <source>
        <strain evidence="10 11">EC9</strain>
    </source>
</reference>
<evidence type="ECO:0000259" key="9">
    <source>
        <dbReference type="Pfam" id="PF00266"/>
    </source>
</evidence>
<dbReference type="AlphaFoldDB" id="A0A517M8S0"/>
<evidence type="ECO:0000256" key="6">
    <source>
        <dbReference type="ARBA" id="ARBA00023004"/>
    </source>
</evidence>
<dbReference type="SUPFAM" id="SSF53383">
    <property type="entry name" value="PLP-dependent transferases"/>
    <property type="match status" value="1"/>
</dbReference>
<dbReference type="EMBL" id="CP036261">
    <property type="protein sequence ID" value="QDS91271.1"/>
    <property type="molecule type" value="Genomic_DNA"/>
</dbReference>
<keyword evidence="5" id="KW-0663">Pyridoxal phosphate</keyword>
<evidence type="ECO:0000256" key="7">
    <source>
        <dbReference type="ARBA" id="ARBA00023014"/>
    </source>
</evidence>
<evidence type="ECO:0000256" key="5">
    <source>
        <dbReference type="ARBA" id="ARBA00022898"/>
    </source>
</evidence>
<feature type="domain" description="Aminotransferase class V" evidence="9">
    <location>
        <begin position="2"/>
        <end position="360"/>
    </location>
</feature>
<evidence type="ECO:0000256" key="4">
    <source>
        <dbReference type="ARBA" id="ARBA00022723"/>
    </source>
</evidence>
<proteinExistence type="inferred from homology"/>
<dbReference type="RefSeq" id="WP_218934469.1">
    <property type="nucleotide sequence ID" value="NZ_CP036261.1"/>
</dbReference>
<comment type="catalytic activity">
    <reaction evidence="8">
        <text>(sulfur carrier)-H + L-cysteine = (sulfur carrier)-SH + L-alanine</text>
        <dbReference type="Rhea" id="RHEA:43892"/>
        <dbReference type="Rhea" id="RHEA-COMP:14737"/>
        <dbReference type="Rhea" id="RHEA-COMP:14739"/>
        <dbReference type="ChEBI" id="CHEBI:29917"/>
        <dbReference type="ChEBI" id="CHEBI:35235"/>
        <dbReference type="ChEBI" id="CHEBI:57972"/>
        <dbReference type="ChEBI" id="CHEBI:64428"/>
        <dbReference type="EC" id="2.8.1.7"/>
    </reaction>
</comment>
<dbReference type="InterPro" id="IPR015424">
    <property type="entry name" value="PyrdxlP-dep_Trfase"/>
</dbReference>
<dbReference type="Pfam" id="PF00266">
    <property type="entry name" value="Aminotran_5"/>
    <property type="match status" value="1"/>
</dbReference>
<keyword evidence="4" id="KW-0479">Metal-binding</keyword>
<organism evidence="10 11">
    <name type="scientific">Rosistilla ulvae</name>
    <dbReference type="NCBI Taxonomy" id="1930277"/>
    <lineage>
        <taxon>Bacteria</taxon>
        <taxon>Pseudomonadati</taxon>
        <taxon>Planctomycetota</taxon>
        <taxon>Planctomycetia</taxon>
        <taxon>Pirellulales</taxon>
        <taxon>Pirellulaceae</taxon>
        <taxon>Rosistilla</taxon>
    </lineage>
</organism>
<dbReference type="InterPro" id="IPR016454">
    <property type="entry name" value="Cysteine_dSase"/>
</dbReference>
<dbReference type="KEGG" id="ruv:EC9_54950"/>
<name>A0A517M8S0_9BACT</name>
<accession>A0A517M8S0</accession>
<comment type="similarity">
    <text evidence="2">Belongs to the class-V pyridoxal-phosphate-dependent aminotransferase family. NifS/IscS subfamily.</text>
</comment>